<reference evidence="2 3" key="1">
    <citation type="submission" date="2018-03" db="EMBL/GenBank/DDBJ databases">
        <title>Whole genome sequencing of Histamine producing bacteria.</title>
        <authorList>
            <person name="Butler K."/>
        </authorList>
    </citation>
    <scope>NUCLEOTIDE SEQUENCE [LARGE SCALE GENOMIC DNA]</scope>
    <source>
        <strain evidence="2 3">ATCC 51761</strain>
    </source>
</reference>
<evidence type="ECO:0000313" key="2">
    <source>
        <dbReference type="EMBL" id="PSW92306.1"/>
    </source>
</evidence>
<accession>A0ABX5GMJ8</accession>
<dbReference type="Proteomes" id="UP000241190">
    <property type="component" value="Unassembled WGS sequence"/>
</dbReference>
<protein>
    <submittedName>
        <fullName evidence="2">Uncharacterized protein</fullName>
    </submittedName>
</protein>
<keyword evidence="1" id="KW-1133">Transmembrane helix</keyword>
<proteinExistence type="predicted"/>
<dbReference type="EMBL" id="PYOP01000048">
    <property type="protein sequence ID" value="PSW92306.1"/>
    <property type="molecule type" value="Genomic_DNA"/>
</dbReference>
<comment type="caution">
    <text evidence="2">The sequence shown here is derived from an EMBL/GenBank/DDBJ whole genome shotgun (WGS) entry which is preliminary data.</text>
</comment>
<keyword evidence="1" id="KW-0472">Membrane</keyword>
<evidence type="ECO:0000256" key="1">
    <source>
        <dbReference type="SAM" id="Phobius"/>
    </source>
</evidence>
<keyword evidence="3" id="KW-1185">Reference proteome</keyword>
<dbReference type="RefSeq" id="WP_045039032.1">
    <property type="nucleotide sequence ID" value="NZ_JZSR01000099.1"/>
</dbReference>
<name>A0ABX5GMJ8_9GAMM</name>
<evidence type="ECO:0000313" key="3">
    <source>
        <dbReference type="Proteomes" id="UP000241190"/>
    </source>
</evidence>
<organism evidence="2 3">
    <name type="scientific">Photobacterium iliopiscarium</name>
    <dbReference type="NCBI Taxonomy" id="56192"/>
    <lineage>
        <taxon>Bacteria</taxon>
        <taxon>Pseudomonadati</taxon>
        <taxon>Pseudomonadota</taxon>
        <taxon>Gammaproteobacteria</taxon>
        <taxon>Vibrionales</taxon>
        <taxon>Vibrionaceae</taxon>
        <taxon>Photobacterium</taxon>
    </lineage>
</organism>
<sequence length="76" mass="8787">MATIREITKKFSTTILDTDLSIIFKKLIKWVVLPVLCLFVLIFLMGKYNDYKRSSYCESQGVSEYYCDAFIRSGGD</sequence>
<feature type="transmembrane region" description="Helical" evidence="1">
    <location>
        <begin position="27"/>
        <end position="46"/>
    </location>
</feature>
<gene>
    <name evidence="2" type="ORF">C9J52_18965</name>
</gene>
<keyword evidence="1" id="KW-0812">Transmembrane</keyword>